<organism evidence="3 4">
    <name type="scientific">Paenibacillus terrae (strain HPL-003)</name>
    <dbReference type="NCBI Taxonomy" id="985665"/>
    <lineage>
        <taxon>Bacteria</taxon>
        <taxon>Bacillati</taxon>
        <taxon>Bacillota</taxon>
        <taxon>Bacilli</taxon>
        <taxon>Bacillales</taxon>
        <taxon>Paenibacillaceae</taxon>
        <taxon>Paenibacillus</taxon>
    </lineage>
</organism>
<sequence>MRTDRYDIKYSQREITVKHIQRKMMHKLGAGAVALSVLLSALPAVAADNDKTILELRLQGGSNTAIVNGQNASIAKPYSKSGALMVPAGVFKKAFKSKIRLAEDNVVKISSGARVVSLTIGSRTAWVSGHKVTLPAPPEMSSGILMVPLRQVAEGLGGKLEKNGAGIVIRMEAQEEAGTVAEETPSIDNDEGKTQIGNSYYDWSMNYPTGLVIGQGGGDESISTFMDENSAYYMEVHTASQPVPLNADDLLQQLVQAAKETGEIVVDRKSFPKSKVPYARVITKDGDGVLWENRQYYDNGRLYVIYFSDAKATNYKDLAQYAGLLNSFKTSFNAQDKSIKDLSTVVGGTREAGNPDYGVSLSIPAGWKMDDQRMQYESNDGSSFRVKVTSAPADGKLENWGQQLQKWLSDSFVSTAYEAQKTYPLEVAGIQGLVQEYRYNFGDGWVKEYNVLIQQNGYRYLAEYAVPEKVSKGNDRFNALISSLQIDFQTVASNFGQLEEDDYLADKTKTVKKASKAYEYTVNIPRYWTAISDQFELGDVEYQFTGGRFSIKVDNDQSFELTVSQLKDFYDKQGKSYKNLKVEEVKDVTFAGVPAVSFTFHRVEEGIGYTGRQIVLERDGKTYTVATTLNDANNTGVQSNALDSTLNSFMFVK</sequence>
<proteinExistence type="predicted"/>
<reference evidence="3 4" key="3">
    <citation type="journal article" date="2012" name="J. Bacteriol.">
        <title>Genome Sequence of Paenibacillus terrae HPL-003, a Xylanase-Producing Bacterium Isolated from Soil Found in Forest Residue.</title>
        <authorList>
            <person name="Shin S.H."/>
            <person name="Kim S."/>
            <person name="Kim J.Y."/>
            <person name="Song H.Y."/>
            <person name="Cho S.J."/>
            <person name="Kim D.R."/>
            <person name="Lee K.I."/>
            <person name="Lim H.K."/>
            <person name="Park N.J."/>
            <person name="Hwang I.T."/>
            <person name="Yang K.S."/>
        </authorList>
    </citation>
    <scope>NUCLEOTIDE SEQUENCE [LARGE SCALE GENOMIC DNA]</scope>
    <source>
        <strain evidence="3 4">HPL-003</strain>
    </source>
</reference>
<dbReference type="AlphaFoldDB" id="G7VUK9"/>
<keyword evidence="1" id="KW-0732">Signal</keyword>
<accession>G7VUK9</accession>
<dbReference type="InterPro" id="IPR036582">
    <property type="entry name" value="Mao_N_sf"/>
</dbReference>
<dbReference type="Pfam" id="PF07833">
    <property type="entry name" value="Cu_amine_oxidN1"/>
    <property type="match status" value="1"/>
</dbReference>
<name>G7VUK9_PAETH</name>
<evidence type="ECO:0000313" key="3">
    <source>
        <dbReference type="EMBL" id="AET57616.1"/>
    </source>
</evidence>
<protein>
    <submittedName>
        <fullName evidence="3">Copper amine oxidase domain protein</fullName>
    </submittedName>
</protein>
<reference evidence="4" key="1">
    <citation type="submission" date="2011-11" db="EMBL/GenBank/DDBJ databases">
        <title>Complete sequence of Paenibacillus terrae HPL-003.</title>
        <authorList>
            <person name="Shin S.H."/>
            <person name="Kim S."/>
            <person name="Kim J.Y."/>
        </authorList>
    </citation>
    <scope>NUCLEOTIDE SEQUENCE [LARGE SCALE GENOMIC DNA]</scope>
    <source>
        <strain evidence="4">HPL-003</strain>
    </source>
</reference>
<evidence type="ECO:0000259" key="2">
    <source>
        <dbReference type="Pfam" id="PF07833"/>
    </source>
</evidence>
<dbReference type="Gene3D" id="3.40.1000.10">
    <property type="entry name" value="Mog1/PsbP, alpha/beta/alpha sandwich"/>
    <property type="match status" value="2"/>
</dbReference>
<dbReference type="SUPFAM" id="SSF55383">
    <property type="entry name" value="Copper amine oxidase, domain N"/>
    <property type="match status" value="1"/>
</dbReference>
<evidence type="ECO:0000256" key="1">
    <source>
        <dbReference type="SAM" id="SignalP"/>
    </source>
</evidence>
<dbReference type="eggNOG" id="COG0265">
    <property type="taxonomic scope" value="Bacteria"/>
</dbReference>
<reference key="2">
    <citation type="submission" date="2011-11" db="EMBL/GenBank/DDBJ databases">
        <authorList>
            <person name="Shin S.H."/>
            <person name="Kim S."/>
            <person name="Kim J.Y."/>
        </authorList>
    </citation>
    <scope>NUCLEOTIDE SEQUENCE</scope>
    <source>
        <strain>HPL-003</strain>
    </source>
</reference>
<dbReference type="HOGENOM" id="CLU_425640_0_0_9"/>
<feature type="domain" description="Copper amine oxidase-like N-terminal" evidence="2">
    <location>
        <begin position="67"/>
        <end position="166"/>
    </location>
</feature>
<dbReference type="EMBL" id="CP003107">
    <property type="protein sequence ID" value="AET57616.1"/>
    <property type="molecule type" value="Genomic_DNA"/>
</dbReference>
<evidence type="ECO:0000313" key="4">
    <source>
        <dbReference type="Proteomes" id="UP000005876"/>
    </source>
</evidence>
<dbReference type="InterPro" id="IPR012854">
    <property type="entry name" value="Cu_amine_oxidase-like_N"/>
</dbReference>
<feature type="signal peptide" evidence="1">
    <location>
        <begin position="1"/>
        <end position="46"/>
    </location>
</feature>
<dbReference type="Gene3D" id="3.30.457.10">
    <property type="entry name" value="Copper amine oxidase-like, N-terminal domain"/>
    <property type="match status" value="1"/>
</dbReference>
<dbReference type="KEGG" id="pta:HPL003_04225"/>
<dbReference type="STRING" id="985665.HPL003_04225"/>
<dbReference type="Proteomes" id="UP000005876">
    <property type="component" value="Chromosome"/>
</dbReference>
<dbReference type="eggNOG" id="COG1538">
    <property type="taxonomic scope" value="Bacteria"/>
</dbReference>
<feature type="chain" id="PRO_5003504711" evidence="1">
    <location>
        <begin position="47"/>
        <end position="653"/>
    </location>
</feature>
<gene>
    <name evidence="3" type="ordered locus">HPL003_04225</name>
</gene>